<evidence type="ECO:0000313" key="5">
    <source>
        <dbReference type="EMBL" id="QQA14677.1"/>
    </source>
</evidence>
<dbReference type="Proteomes" id="UP000437562">
    <property type="component" value="Unassembled WGS sequence"/>
</dbReference>
<dbReference type="InterPro" id="IPR038691">
    <property type="entry name" value="ComJ_sf"/>
</dbReference>
<dbReference type="Proteomes" id="UP000006976">
    <property type="component" value="Unassembled WGS sequence"/>
</dbReference>
<reference evidence="3 10" key="5">
    <citation type="submission" date="2017-01" db="EMBL/GenBank/DDBJ databases">
        <title>Bacillus cereus isolates.</title>
        <authorList>
            <person name="Beno S.M."/>
        </authorList>
    </citation>
    <scope>NUCLEOTIDE SEQUENCE [LARGE SCALE GENOMIC DNA]</scope>
    <source>
        <strain evidence="3 10">FSL W7-1108</strain>
    </source>
</reference>
<accession>J8J0L7</accession>
<dbReference type="RefSeq" id="WP_002088359.1">
    <property type="nucleotide sequence ID" value="NZ_CAKJWQ010000011.1"/>
</dbReference>
<dbReference type="EMBL" id="LRPH01000034">
    <property type="protein sequence ID" value="KWU65975.1"/>
    <property type="molecule type" value="Genomic_DNA"/>
</dbReference>
<evidence type="ECO:0000313" key="11">
    <source>
        <dbReference type="Proteomes" id="UP000194131"/>
    </source>
</evidence>
<evidence type="ECO:0000313" key="12">
    <source>
        <dbReference type="Proteomes" id="UP000256530"/>
    </source>
</evidence>
<name>A0A084J3P3_BACMY</name>
<dbReference type="Gene3D" id="2.60.34.30">
    <property type="entry name" value="Competence, DNA-entry nuclease inhibitor, ComJ"/>
    <property type="match status" value="1"/>
</dbReference>
<evidence type="ECO:0000313" key="1">
    <source>
        <dbReference type="EMBL" id="EJR43411.1"/>
    </source>
</evidence>
<dbReference type="PATRIC" id="fig|1405.14.peg.679"/>
<protein>
    <submittedName>
        <fullName evidence="2 7">Competence protein</fullName>
    </submittedName>
    <submittedName>
        <fullName evidence="6">Competence protein J (ComJ)</fullName>
    </submittedName>
</protein>
<accession>A0A653P937</accession>
<gene>
    <name evidence="2" type="ORF">AWW70_09760</name>
    <name evidence="7" type="ORF">BACI71_110043</name>
    <name evidence="3" type="ORF">BW900_01775</name>
    <name evidence="6" type="ORF">DET55_103176</name>
    <name evidence="5" type="ORF">I6G81_20025</name>
    <name evidence="1" type="ORF">III_01486</name>
    <name evidence="4" type="ORF">S3E15_03384</name>
</gene>
<dbReference type="EMBL" id="MUAI01000001">
    <property type="protein sequence ID" value="OOR08694.1"/>
    <property type="molecule type" value="Genomic_DNA"/>
</dbReference>
<evidence type="ECO:0000313" key="10">
    <source>
        <dbReference type="Proteomes" id="UP000190696"/>
    </source>
</evidence>
<dbReference type="EMBL" id="CABWMC010000003">
    <property type="protein sequence ID" value="VXB26236.1"/>
    <property type="molecule type" value="Genomic_DNA"/>
</dbReference>
<keyword evidence="14" id="KW-1185">Reference proteome</keyword>
<evidence type="ECO:0000313" key="8">
    <source>
        <dbReference type="Proteomes" id="UP000006976"/>
    </source>
</evidence>
<evidence type="ECO:0000313" key="14">
    <source>
        <dbReference type="Proteomes" id="UP000596196"/>
    </source>
</evidence>
<evidence type="ECO:0000313" key="4">
    <source>
        <dbReference type="EMBL" id="OSX94786.1"/>
    </source>
</evidence>
<evidence type="ECO:0000313" key="9">
    <source>
        <dbReference type="Proteomes" id="UP000065797"/>
    </source>
</evidence>
<dbReference type="AlphaFoldDB" id="A0A084J3P3"/>
<reference evidence="6 12" key="6">
    <citation type="submission" date="2018-08" db="EMBL/GenBank/DDBJ databases">
        <title>Freshwater and sediment microbial communities from various areas in North America, analyzing microbe dynamics in response to fracking.</title>
        <authorList>
            <person name="Lamendella R."/>
        </authorList>
    </citation>
    <scope>NUCLEOTIDE SEQUENCE [LARGE SCALE GENOMIC DNA]</scope>
    <source>
        <strain evidence="6 12">DB-1</strain>
    </source>
</reference>
<dbReference type="KEGG" id="bmyo:BG05_2020"/>
<accession>A0A0B5SLE5</accession>
<evidence type="ECO:0000313" key="6">
    <source>
        <dbReference type="EMBL" id="REF40279.1"/>
    </source>
</evidence>
<dbReference type="Proteomes" id="UP000256530">
    <property type="component" value="Unassembled WGS sequence"/>
</dbReference>
<evidence type="ECO:0000313" key="13">
    <source>
        <dbReference type="Proteomes" id="UP000437562"/>
    </source>
</evidence>
<dbReference type="Proteomes" id="UP000065797">
    <property type="component" value="Unassembled WGS sequence"/>
</dbReference>
<dbReference type="InterPro" id="IPR020354">
    <property type="entry name" value="Competence_nuclease_inhibitor"/>
</dbReference>
<dbReference type="GeneID" id="66266429"/>
<accession>A0A084J3P3</accession>
<reference evidence="4 11" key="4">
    <citation type="submission" date="2016-12" db="EMBL/GenBank/DDBJ databases">
        <title>Genome Sequences of Twelve Sporeforming Bacillus Species Isolated from Foods.</title>
        <authorList>
            <person name="De Jong A."/>
            <person name="Holsappel S."/>
            <person name="Kuipers O.P."/>
        </authorList>
    </citation>
    <scope>NUCLEOTIDE SEQUENCE [LARGE SCALE GENOMIC DNA]</scope>
    <source>
        <strain evidence="4 11">S3E15</strain>
    </source>
</reference>
<dbReference type="Proteomes" id="UP000194131">
    <property type="component" value="Unassembled WGS sequence"/>
</dbReference>
<dbReference type="Pfam" id="PF11033">
    <property type="entry name" value="ComJ"/>
    <property type="match status" value="1"/>
</dbReference>
<dbReference type="EMBL" id="MRWU01000003">
    <property type="protein sequence ID" value="OSX94786.1"/>
    <property type="molecule type" value="Genomic_DNA"/>
</dbReference>
<reference evidence="2" key="2">
    <citation type="submission" date="2016-01" db="EMBL/GenBank/DDBJ databases">
        <authorList>
            <person name="Van Zyl L.J."/>
            <person name="Matobola R."/>
            <person name="Klein T."/>
            <person name="Biteghe F.A."/>
            <person name="Kirby B."/>
            <person name="Trindade M.I."/>
        </authorList>
    </citation>
    <scope>NUCLEOTIDE SEQUENCE</scope>
    <source>
        <strain evidence="2">PE8-15</strain>
    </source>
</reference>
<dbReference type="EMBL" id="AHEV01000009">
    <property type="protein sequence ID" value="EJR43411.1"/>
    <property type="molecule type" value="Genomic_DNA"/>
</dbReference>
<organism evidence="7 13">
    <name type="scientific">Bacillus mycoides</name>
    <dbReference type="NCBI Taxonomy" id="1405"/>
    <lineage>
        <taxon>Bacteria</taxon>
        <taxon>Bacillati</taxon>
        <taxon>Bacillota</taxon>
        <taxon>Bacilli</taxon>
        <taxon>Bacillales</taxon>
        <taxon>Bacillaceae</taxon>
        <taxon>Bacillus</taxon>
        <taxon>Bacillus cereus group</taxon>
    </lineage>
</organism>
<evidence type="ECO:0000313" key="3">
    <source>
        <dbReference type="EMBL" id="OOR08694.1"/>
    </source>
</evidence>
<proteinExistence type="predicted"/>
<dbReference type="Proteomes" id="UP000190696">
    <property type="component" value="Unassembled WGS sequence"/>
</dbReference>
<evidence type="ECO:0000313" key="7">
    <source>
        <dbReference type="EMBL" id="VXB26236.1"/>
    </source>
</evidence>
<dbReference type="Proteomes" id="UP000596196">
    <property type="component" value="Chromosome"/>
</dbReference>
<reference evidence="9" key="3">
    <citation type="submission" date="2016-01" db="EMBL/GenBank/DDBJ databases">
        <authorList>
            <person name="McClelland M."/>
            <person name="Jain A."/>
            <person name="Saraogi P."/>
            <person name="Mendelson R."/>
            <person name="Westerman R."/>
            <person name="SanMiguel P."/>
            <person name="Csonka L."/>
        </authorList>
    </citation>
    <scope>NUCLEOTIDE SEQUENCE [LARGE SCALE GENOMIC DNA]</scope>
    <source>
        <strain evidence="9">PE8-15</strain>
    </source>
</reference>
<reference evidence="7 13" key="7">
    <citation type="submission" date="2019-10" db="EMBL/GenBank/DDBJ databases">
        <authorList>
            <person name="Karimi E."/>
        </authorList>
    </citation>
    <scope>NUCLEOTIDE SEQUENCE [LARGE SCALE GENOMIC DNA]</scope>
    <source>
        <strain evidence="7">Bacillus sp. 71</strain>
    </source>
</reference>
<dbReference type="EMBL" id="QTTY01000003">
    <property type="protein sequence ID" value="REF40279.1"/>
    <property type="molecule type" value="Genomic_DNA"/>
</dbReference>
<sequence length="129" mass="15003">MELTISYSQLMIMNYDGQQPYVDWTPEDFERGYAEVDGAIIFEAISDYTCEVEVTCGNHIEKEEVVRTISVPFTVKNEEVYITSILSNKYHIPIPNGEYMIVLQATPLEEPSDDELYKVQYDFYFESVE</sequence>
<dbReference type="EMBL" id="CP065877">
    <property type="protein sequence ID" value="QQA14677.1"/>
    <property type="molecule type" value="Genomic_DNA"/>
</dbReference>
<evidence type="ECO:0000313" key="2">
    <source>
        <dbReference type="EMBL" id="KWU65975.1"/>
    </source>
</evidence>
<reference evidence="1 8" key="1">
    <citation type="submission" date="2012-04" db="EMBL/GenBank/DDBJ databases">
        <title>The Genome Sequence of Bacillus cereus VD078.</title>
        <authorList>
            <consortium name="The Broad Institute Genome Sequencing Platform"/>
            <consortium name="The Broad Institute Genome Sequencing Center for Infectious Disease"/>
            <person name="Feldgarden M."/>
            <person name="Van der Auwera G.A."/>
            <person name="Mahillon J."/>
            <person name="Duprez V."/>
            <person name="Timmery S."/>
            <person name="Mattelet C."/>
            <person name="Dierick K."/>
            <person name="Sun M."/>
            <person name="Yu Z."/>
            <person name="Zhu L."/>
            <person name="Hu X."/>
            <person name="Shank E.B."/>
            <person name="Swiecicka I."/>
            <person name="Hansen B.M."/>
            <person name="Andrup L."/>
            <person name="Young S.K."/>
            <person name="Zeng Q."/>
            <person name="Gargeya S."/>
            <person name="Fitzgerald M."/>
            <person name="Haas B."/>
            <person name="Abouelleil A."/>
            <person name="Alvarado L."/>
            <person name="Arachchi H.M."/>
            <person name="Berlin A."/>
            <person name="Chapman S.B."/>
            <person name="Goldberg J."/>
            <person name="Griggs A."/>
            <person name="Gujja S."/>
            <person name="Hansen M."/>
            <person name="Howarth C."/>
            <person name="Imamovic A."/>
            <person name="Larimer J."/>
            <person name="McCowen C."/>
            <person name="Montmayeur A."/>
            <person name="Murphy C."/>
            <person name="Neiman D."/>
            <person name="Pearson M."/>
            <person name="Priest M."/>
            <person name="Roberts A."/>
            <person name="Saif S."/>
            <person name="Shea T."/>
            <person name="Sisk P."/>
            <person name="Sykes S."/>
            <person name="Wortman J."/>
            <person name="Nusbaum C."/>
            <person name="Birren B."/>
        </authorList>
    </citation>
    <scope>NUCLEOTIDE SEQUENCE [LARGE SCALE GENOMIC DNA]</scope>
    <source>
        <strain evidence="1 8">VD078</strain>
    </source>
</reference>
<reference evidence="5 14" key="8">
    <citation type="submission" date="2020-12" db="EMBL/GenBank/DDBJ databases">
        <title>FDA dAtabase for Regulatory Grade micrObial Sequences (FDA-ARGOS): Supporting development and validation of Infectious Disease Dx tests.</title>
        <authorList>
            <person name="Nelson B."/>
            <person name="Plummer A."/>
            <person name="Tallon L."/>
            <person name="Sadzewicz L."/>
            <person name="Zhao X."/>
            <person name="Boylan J."/>
            <person name="Ott S."/>
            <person name="Bowen H."/>
            <person name="Vavikolanu K."/>
            <person name="Mehta A."/>
            <person name="Aluvathingal J."/>
            <person name="Nadendla S."/>
            <person name="Myers T."/>
            <person name="Yan Y."/>
            <person name="Sichtig H."/>
        </authorList>
    </citation>
    <scope>NUCLEOTIDE SEQUENCE [LARGE SCALE GENOMIC DNA]</scope>
    <source>
        <strain evidence="5 14">FDAARGOS_924</strain>
    </source>
</reference>